<keyword evidence="2" id="KW-0472">Membrane</keyword>
<feature type="transmembrane region" description="Helical" evidence="2">
    <location>
        <begin position="6"/>
        <end position="25"/>
    </location>
</feature>
<organism evidence="3 4">
    <name type="scientific">Paraglomus brasilianum</name>
    <dbReference type="NCBI Taxonomy" id="144538"/>
    <lineage>
        <taxon>Eukaryota</taxon>
        <taxon>Fungi</taxon>
        <taxon>Fungi incertae sedis</taxon>
        <taxon>Mucoromycota</taxon>
        <taxon>Glomeromycotina</taxon>
        <taxon>Glomeromycetes</taxon>
        <taxon>Paraglomerales</taxon>
        <taxon>Paraglomeraceae</taxon>
        <taxon>Paraglomus</taxon>
    </lineage>
</organism>
<dbReference type="OrthoDB" id="10385737at2759"/>
<keyword evidence="2" id="KW-0812">Transmembrane</keyword>
<feature type="region of interest" description="Disordered" evidence="1">
    <location>
        <begin position="81"/>
        <end position="100"/>
    </location>
</feature>
<reference evidence="3" key="1">
    <citation type="submission" date="2021-06" db="EMBL/GenBank/DDBJ databases">
        <authorList>
            <person name="Kallberg Y."/>
            <person name="Tangrot J."/>
            <person name="Rosling A."/>
        </authorList>
    </citation>
    <scope>NUCLEOTIDE SEQUENCE</scope>
    <source>
        <strain evidence="3">BR232B</strain>
    </source>
</reference>
<proteinExistence type="predicted"/>
<evidence type="ECO:0000256" key="2">
    <source>
        <dbReference type="SAM" id="Phobius"/>
    </source>
</evidence>
<protein>
    <submittedName>
        <fullName evidence="3">2446_t:CDS:1</fullName>
    </submittedName>
</protein>
<evidence type="ECO:0000256" key="1">
    <source>
        <dbReference type="SAM" id="MobiDB-lite"/>
    </source>
</evidence>
<feature type="compositionally biased region" description="Low complexity" evidence="1">
    <location>
        <begin position="81"/>
        <end position="92"/>
    </location>
</feature>
<dbReference type="Proteomes" id="UP000789739">
    <property type="component" value="Unassembled WGS sequence"/>
</dbReference>
<evidence type="ECO:0000313" key="4">
    <source>
        <dbReference type="Proteomes" id="UP000789739"/>
    </source>
</evidence>
<dbReference type="EMBL" id="CAJVPI010000023">
    <property type="protein sequence ID" value="CAG8459125.1"/>
    <property type="molecule type" value="Genomic_DNA"/>
</dbReference>
<keyword evidence="2" id="KW-1133">Transmembrane helix</keyword>
<keyword evidence="4" id="KW-1185">Reference proteome</keyword>
<comment type="caution">
    <text evidence="3">The sequence shown here is derived from an EMBL/GenBank/DDBJ whole genome shotgun (WGS) entry which is preliminary data.</text>
</comment>
<sequence>MHEILLDALVSAVAAAIVVVTKEWVRRRKARKLRYCGNLLPLVRQAKEARDLRELAEWFLSDDEDEDIQAQENVDSIEVEVNNNIANSNNTNDKPDQLDQ</sequence>
<gene>
    <name evidence="3" type="ORF">PBRASI_LOCUS483</name>
</gene>
<dbReference type="AlphaFoldDB" id="A0A9N8YXK7"/>
<name>A0A9N8YXK7_9GLOM</name>
<evidence type="ECO:0000313" key="3">
    <source>
        <dbReference type="EMBL" id="CAG8459125.1"/>
    </source>
</evidence>
<accession>A0A9N8YXK7</accession>